<dbReference type="EMBL" id="BTGU01000027">
    <property type="protein sequence ID" value="GMN47922.1"/>
    <property type="molecule type" value="Genomic_DNA"/>
</dbReference>
<evidence type="ECO:0000313" key="2">
    <source>
        <dbReference type="Proteomes" id="UP001187192"/>
    </source>
</evidence>
<organism evidence="1 2">
    <name type="scientific">Ficus carica</name>
    <name type="common">Common fig</name>
    <dbReference type="NCBI Taxonomy" id="3494"/>
    <lineage>
        <taxon>Eukaryota</taxon>
        <taxon>Viridiplantae</taxon>
        <taxon>Streptophyta</taxon>
        <taxon>Embryophyta</taxon>
        <taxon>Tracheophyta</taxon>
        <taxon>Spermatophyta</taxon>
        <taxon>Magnoliopsida</taxon>
        <taxon>eudicotyledons</taxon>
        <taxon>Gunneridae</taxon>
        <taxon>Pentapetalae</taxon>
        <taxon>rosids</taxon>
        <taxon>fabids</taxon>
        <taxon>Rosales</taxon>
        <taxon>Moraceae</taxon>
        <taxon>Ficeae</taxon>
        <taxon>Ficus</taxon>
    </lineage>
</organism>
<proteinExistence type="predicted"/>
<dbReference type="Proteomes" id="UP001187192">
    <property type="component" value="Unassembled WGS sequence"/>
</dbReference>
<dbReference type="AlphaFoldDB" id="A0AA88DAE8"/>
<comment type="caution">
    <text evidence="1">The sequence shown here is derived from an EMBL/GenBank/DDBJ whole genome shotgun (WGS) entry which is preliminary data.</text>
</comment>
<reference evidence="1" key="1">
    <citation type="submission" date="2023-07" db="EMBL/GenBank/DDBJ databases">
        <title>draft genome sequence of fig (Ficus carica).</title>
        <authorList>
            <person name="Takahashi T."/>
            <person name="Nishimura K."/>
        </authorList>
    </citation>
    <scope>NUCLEOTIDE SEQUENCE</scope>
</reference>
<protein>
    <submittedName>
        <fullName evidence="1">Uncharacterized protein</fullName>
    </submittedName>
</protein>
<name>A0AA88DAE8_FICCA</name>
<sequence length="80" mass="8816">MGAWYANQHACQWRALAKPVGISREFDLMRTLGARSFASQALEQPWLCVCSASQAKACGVAWPSAQLERLDELLMFGMGP</sequence>
<gene>
    <name evidence="1" type="ORF">TIFTF001_017103</name>
</gene>
<keyword evidence="2" id="KW-1185">Reference proteome</keyword>
<accession>A0AA88DAE8</accession>
<evidence type="ECO:0000313" key="1">
    <source>
        <dbReference type="EMBL" id="GMN47922.1"/>
    </source>
</evidence>